<evidence type="ECO:0000256" key="1">
    <source>
        <dbReference type="ARBA" id="ARBA00008164"/>
    </source>
</evidence>
<dbReference type="SMART" id="SM00244">
    <property type="entry name" value="PHB"/>
    <property type="match status" value="1"/>
</dbReference>
<evidence type="ECO:0000313" key="3">
    <source>
        <dbReference type="EMBL" id="CDW54317.1"/>
    </source>
</evidence>
<protein>
    <submittedName>
        <fullName evidence="3">Mechanosensory protein 2</fullName>
    </submittedName>
</protein>
<dbReference type="STRING" id="36087.A0A077Z1G4"/>
<dbReference type="InterPro" id="IPR043202">
    <property type="entry name" value="Band-7_stomatin-like"/>
</dbReference>
<dbReference type="Pfam" id="PF01145">
    <property type="entry name" value="Band_7"/>
    <property type="match status" value="2"/>
</dbReference>
<dbReference type="GO" id="GO:0005886">
    <property type="term" value="C:plasma membrane"/>
    <property type="evidence" value="ECO:0007669"/>
    <property type="project" value="InterPro"/>
</dbReference>
<name>A0A077Z1G4_TRITR</name>
<evidence type="ECO:0000313" key="4">
    <source>
        <dbReference type="Proteomes" id="UP000030665"/>
    </source>
</evidence>
<dbReference type="OrthoDB" id="2105077at2759"/>
<reference evidence="3" key="1">
    <citation type="submission" date="2014-01" db="EMBL/GenBank/DDBJ databases">
        <authorList>
            <person name="Aslett M."/>
        </authorList>
    </citation>
    <scope>NUCLEOTIDE SEQUENCE</scope>
</reference>
<dbReference type="Gene3D" id="6.10.250.2090">
    <property type="match status" value="1"/>
</dbReference>
<accession>A0A077Z1G4</accession>
<evidence type="ECO:0000259" key="2">
    <source>
        <dbReference type="SMART" id="SM00244"/>
    </source>
</evidence>
<organism evidence="3 4">
    <name type="scientific">Trichuris trichiura</name>
    <name type="common">Whipworm</name>
    <name type="synonym">Trichocephalus trichiurus</name>
    <dbReference type="NCBI Taxonomy" id="36087"/>
    <lineage>
        <taxon>Eukaryota</taxon>
        <taxon>Metazoa</taxon>
        <taxon>Ecdysozoa</taxon>
        <taxon>Nematoda</taxon>
        <taxon>Enoplea</taxon>
        <taxon>Dorylaimia</taxon>
        <taxon>Trichinellida</taxon>
        <taxon>Trichuridae</taxon>
        <taxon>Trichuris</taxon>
    </lineage>
</organism>
<dbReference type="InterPro" id="IPR036013">
    <property type="entry name" value="Band_7/SPFH_dom_sf"/>
</dbReference>
<dbReference type="Proteomes" id="UP000030665">
    <property type="component" value="Unassembled WGS sequence"/>
</dbReference>
<sequence length="244" mass="26522">MSDRRQRKQEYESEPCSFAHFQVVKEYERAVIFRLGRLLPGGARGPGIFFVNPCTDTYRKVDLRVVSFDVPPQETSLDEATDPWGVKVERVEVKDVRLPVQLQRAMAAEAEATREARAKAIAADGEQRASKALKEAADIIIQSPAALQLRYLQTLTTISAERNSTIIFPFPVDLLSYLLEGKKAAGSRSVKPSSNASMAAAYSSAPPTSPTTTYFSTASTFSAPVTHSHSQAAVSPSTSPGLSL</sequence>
<feature type="domain" description="Band 7" evidence="2">
    <location>
        <begin position="19"/>
        <end position="163"/>
    </location>
</feature>
<dbReference type="EMBL" id="HG805890">
    <property type="protein sequence ID" value="CDW54317.1"/>
    <property type="molecule type" value="Genomic_DNA"/>
</dbReference>
<keyword evidence="4" id="KW-1185">Reference proteome</keyword>
<reference evidence="3" key="2">
    <citation type="submission" date="2014-03" db="EMBL/GenBank/DDBJ databases">
        <title>The whipworm genome and dual-species transcriptomics of an intimate host-pathogen interaction.</title>
        <authorList>
            <person name="Foth B.J."/>
            <person name="Tsai I.J."/>
            <person name="Reid A.J."/>
            <person name="Bancroft A.J."/>
            <person name="Nichol S."/>
            <person name="Tracey A."/>
            <person name="Holroyd N."/>
            <person name="Cotton J.A."/>
            <person name="Stanley E.J."/>
            <person name="Zarowiecki M."/>
            <person name="Liu J.Z."/>
            <person name="Huckvale T."/>
            <person name="Cooper P.J."/>
            <person name="Grencis R.K."/>
            <person name="Berriman M."/>
        </authorList>
    </citation>
    <scope>NUCLEOTIDE SEQUENCE [LARGE SCALE GENOMIC DNA]</scope>
</reference>
<comment type="similarity">
    <text evidence="1">Belongs to the band 7/mec-2 family.</text>
</comment>
<gene>
    <name evidence="3" type="ORF">TTRE_0000258701</name>
</gene>
<dbReference type="SUPFAM" id="SSF117892">
    <property type="entry name" value="Band 7/SPFH domain"/>
    <property type="match status" value="1"/>
</dbReference>
<dbReference type="AlphaFoldDB" id="A0A077Z1G4"/>
<dbReference type="PANTHER" id="PTHR10264">
    <property type="entry name" value="BAND 7 PROTEIN-RELATED"/>
    <property type="match status" value="1"/>
</dbReference>
<proteinExistence type="inferred from homology"/>
<dbReference type="PANTHER" id="PTHR10264:SF19">
    <property type="entry name" value="AT06885P-RELATED"/>
    <property type="match status" value="1"/>
</dbReference>
<dbReference type="InterPro" id="IPR001107">
    <property type="entry name" value="Band_7"/>
</dbReference>